<evidence type="ECO:0000259" key="9">
    <source>
        <dbReference type="PROSITE" id="PS51880"/>
    </source>
</evidence>
<dbReference type="CDD" id="cd05399">
    <property type="entry name" value="NT_Rel-Spo_like"/>
    <property type="match status" value="1"/>
</dbReference>
<dbReference type="SUPFAM" id="SSF81271">
    <property type="entry name" value="TGS-like"/>
    <property type="match status" value="1"/>
</dbReference>
<dbReference type="InterPro" id="IPR012675">
    <property type="entry name" value="Beta-grasp_dom_sf"/>
</dbReference>
<evidence type="ECO:0000256" key="4">
    <source>
        <dbReference type="ARBA" id="ARBA00023134"/>
    </source>
</evidence>
<feature type="domain" description="HD" evidence="8">
    <location>
        <begin position="167"/>
        <end position="264"/>
    </location>
</feature>
<dbReference type="Pfam" id="PF02824">
    <property type="entry name" value="TGS"/>
    <property type="match status" value="1"/>
</dbReference>
<dbReference type="SMART" id="SM00954">
    <property type="entry name" value="RelA_SpoT"/>
    <property type="match status" value="1"/>
</dbReference>
<dbReference type="Proteomes" id="UP000604825">
    <property type="component" value="Unassembled WGS sequence"/>
</dbReference>
<dbReference type="InterPro" id="IPR006674">
    <property type="entry name" value="HD_domain"/>
</dbReference>
<evidence type="ECO:0000256" key="1">
    <source>
        <dbReference type="ARBA" id="ARBA00007476"/>
    </source>
</evidence>
<organism evidence="10 11">
    <name type="scientific">Miscanthus lutarioriparius</name>
    <dbReference type="NCBI Taxonomy" id="422564"/>
    <lineage>
        <taxon>Eukaryota</taxon>
        <taxon>Viridiplantae</taxon>
        <taxon>Streptophyta</taxon>
        <taxon>Embryophyta</taxon>
        <taxon>Tracheophyta</taxon>
        <taxon>Spermatophyta</taxon>
        <taxon>Magnoliopsida</taxon>
        <taxon>Liliopsida</taxon>
        <taxon>Poales</taxon>
        <taxon>Poaceae</taxon>
        <taxon>PACMAD clade</taxon>
        <taxon>Panicoideae</taxon>
        <taxon>Andropogonodae</taxon>
        <taxon>Andropogoneae</taxon>
        <taxon>Saccharinae</taxon>
        <taxon>Miscanthus</taxon>
    </lineage>
</organism>
<dbReference type="AlphaFoldDB" id="A0A811SM03"/>
<dbReference type="InterPro" id="IPR003607">
    <property type="entry name" value="HD/PDEase_dom"/>
</dbReference>
<reference evidence="10" key="1">
    <citation type="submission" date="2020-10" db="EMBL/GenBank/DDBJ databases">
        <authorList>
            <person name="Han B."/>
            <person name="Lu T."/>
            <person name="Zhao Q."/>
            <person name="Huang X."/>
            <person name="Zhao Y."/>
        </authorList>
    </citation>
    <scope>NUCLEOTIDE SEQUENCE</scope>
</reference>
<dbReference type="Gene3D" id="1.10.3210.10">
    <property type="entry name" value="Hypothetical protein af1432"/>
    <property type="match status" value="1"/>
</dbReference>
<keyword evidence="4" id="KW-0547">Nucleotide-binding</keyword>
<dbReference type="SUPFAM" id="SSF81301">
    <property type="entry name" value="Nucleotidyltransferase"/>
    <property type="match status" value="1"/>
</dbReference>
<dbReference type="PANTHER" id="PTHR43061">
    <property type="entry name" value="GTP DIPHOSPHOKINASE RSH1, CHLOROPLASTIC-RELATED"/>
    <property type="match status" value="1"/>
</dbReference>
<comment type="caution">
    <text evidence="10">The sequence shown here is derived from an EMBL/GenBank/DDBJ whole genome shotgun (WGS) entry which is preliminary data.</text>
</comment>
<dbReference type="InterPro" id="IPR004095">
    <property type="entry name" value="TGS"/>
</dbReference>
<dbReference type="InterPro" id="IPR043519">
    <property type="entry name" value="NT_sf"/>
</dbReference>
<dbReference type="FunFam" id="1.10.3210.10:FF:000001">
    <property type="entry name" value="GTP pyrophosphokinase RelA"/>
    <property type="match status" value="1"/>
</dbReference>
<evidence type="ECO:0000313" key="11">
    <source>
        <dbReference type="Proteomes" id="UP000604825"/>
    </source>
</evidence>
<gene>
    <name evidence="10" type="ORF">NCGR_LOCUS65729</name>
</gene>
<evidence type="ECO:0000256" key="6">
    <source>
        <dbReference type="ARBA" id="ARBA00075768"/>
    </source>
</evidence>
<dbReference type="CDD" id="cd01668">
    <property type="entry name" value="TGS_RSH"/>
    <property type="match status" value="1"/>
</dbReference>
<dbReference type="Pfam" id="PF13328">
    <property type="entry name" value="HD_4"/>
    <property type="match status" value="1"/>
</dbReference>
<dbReference type="GO" id="GO:0005525">
    <property type="term" value="F:GTP binding"/>
    <property type="evidence" value="ECO:0007669"/>
    <property type="project" value="UniProtKB-KW"/>
</dbReference>
<protein>
    <recommendedName>
        <fullName evidence="5">Putative GTP diphosphokinase RSH1, chloroplastic</fullName>
        <ecNumber evidence="2">2.7.6.5</ecNumber>
    </recommendedName>
    <alternativeName>
        <fullName evidence="6">RelA/SpoT homolog 1</fullName>
    </alternativeName>
    <alternativeName>
        <fullName evidence="7">ppGpp synthetase RSH1</fullName>
    </alternativeName>
</protein>
<dbReference type="OrthoDB" id="430679at2759"/>
<dbReference type="EMBL" id="CAJGYO010000258">
    <property type="protein sequence ID" value="CAD6341631.1"/>
    <property type="molecule type" value="Genomic_DNA"/>
</dbReference>
<dbReference type="CDD" id="cd00077">
    <property type="entry name" value="HDc"/>
    <property type="match status" value="1"/>
</dbReference>
<dbReference type="InterPro" id="IPR033655">
    <property type="entry name" value="TGS_RelA/SpoT"/>
</dbReference>
<dbReference type="PROSITE" id="PS51831">
    <property type="entry name" value="HD"/>
    <property type="match status" value="1"/>
</dbReference>
<evidence type="ECO:0000256" key="5">
    <source>
        <dbReference type="ARBA" id="ARBA00070102"/>
    </source>
</evidence>
<dbReference type="FunFam" id="3.10.20.30:FF:000002">
    <property type="entry name" value="GTP pyrophosphokinase (RelA/SpoT)"/>
    <property type="match status" value="1"/>
</dbReference>
<proteinExistence type="inferred from homology"/>
<dbReference type="Gene3D" id="3.10.20.30">
    <property type="match status" value="1"/>
</dbReference>
<dbReference type="PROSITE" id="PS51880">
    <property type="entry name" value="TGS"/>
    <property type="match status" value="1"/>
</dbReference>
<dbReference type="InterPro" id="IPR007685">
    <property type="entry name" value="RelA_SpoT"/>
</dbReference>
<name>A0A811SM03_9POAL</name>
<dbReference type="Pfam" id="PF04607">
    <property type="entry name" value="RelA_SpoT"/>
    <property type="match status" value="1"/>
</dbReference>
<dbReference type="PANTHER" id="PTHR43061:SF1">
    <property type="entry name" value="GTP DIPHOSPHOKINASE RSH1, CHLOROPLASTIC-RELATED"/>
    <property type="match status" value="1"/>
</dbReference>
<dbReference type="InterPro" id="IPR012676">
    <property type="entry name" value="TGS-like"/>
</dbReference>
<accession>A0A811SM03</accession>
<dbReference type="SUPFAM" id="SSF109604">
    <property type="entry name" value="HD-domain/PDEase-like"/>
    <property type="match status" value="1"/>
</dbReference>
<dbReference type="SMART" id="SM00471">
    <property type="entry name" value="HDc"/>
    <property type="match status" value="1"/>
</dbReference>
<dbReference type="Gene3D" id="3.30.460.10">
    <property type="entry name" value="Beta Polymerase, domain 2"/>
    <property type="match status" value="1"/>
</dbReference>
<dbReference type="GO" id="GO:0008728">
    <property type="term" value="F:GTP diphosphokinase activity"/>
    <property type="evidence" value="ECO:0007669"/>
    <property type="project" value="UniProtKB-EC"/>
</dbReference>
<keyword evidence="3" id="KW-0346">Stress response</keyword>
<dbReference type="GO" id="GO:0015969">
    <property type="term" value="P:guanosine tetraphosphate metabolic process"/>
    <property type="evidence" value="ECO:0007669"/>
    <property type="project" value="InterPro"/>
</dbReference>
<evidence type="ECO:0000256" key="3">
    <source>
        <dbReference type="ARBA" id="ARBA00023016"/>
    </source>
</evidence>
<feature type="non-terminal residue" evidence="10">
    <location>
        <position position="1"/>
    </location>
</feature>
<keyword evidence="4" id="KW-0342">GTP-binding</keyword>
<dbReference type="EC" id="2.7.6.5" evidence="2"/>
<evidence type="ECO:0000256" key="7">
    <source>
        <dbReference type="ARBA" id="ARBA00082153"/>
    </source>
</evidence>
<feature type="domain" description="TGS" evidence="9">
    <location>
        <begin position="520"/>
        <end position="583"/>
    </location>
</feature>
<sequence>VVSGVREIVHGRLVEGGGKALRMQRTRARGTRRALTGALASTAQCSSCVHAEAGGGWRRRGRSRRSNNSLLCITFDEDINRGKFGYDPSPAYSASFVRPWSTTVDPTWRAYCYSSSESFIISPETLWEDLKPAVSYLQPEELNFVHDALKLAYEAHSGQKRRSGEPFIIHPVEVARILGEHELDWESIAAGLLHDTVEDTDVVTFERIENEFGPTVSKLGNFSVKSEGSSKQDLKADDLRQMFLAMTEEVRVIIVKLADRLHNMRALTHMPQHKQYAIAMETLQVFAPLAKLLGMYRIKSELEYLSFMLNRILRQKIVEDQFLDLVSVETEVRSVYKELYSIYKTTLKSKSSINEVNQVAQLRIIIKPKSCNGVGPLCTAQQICYHVLGLVHGIWTPIPQAVKDYIATPKPNGYQSLHTTVIPFLNESMFHLEVQIRTEDMDLIAERGIAAHYSGRGVVSGPVRPGISSGRNAKGKVICLNNTGFALRIGWLNAIREWQEEFVGNMSSREFVDTITRDLLGSRVFVFTPKGEIKNLPEGATVVDYAYLIHTEIGNKMIAAKVNGNLVSPIHVLANAEVVEIITYDKLSSKYAFQRHQQWLQHAKTRSARHKIMKFLRDQAALSAAEITADAVNNFVADLEDESDSELSLPSTKNEDSKFNWEKTLSSDKLFFVNKSSDGFLPVNNVHPKLNGKQNKTVKELGIKINGHSTIRGDSFNELMHPGNSTCKEVFPGLDRWKSGKISGWHSTEGNSVQWLCIACVNRKGMMAEVTSALTACGITICSLREVNKRRGMGVMLFHFEGSYENVVSACSSVDMILGVLGWSVGCSWCPLGVLEC</sequence>
<evidence type="ECO:0000313" key="10">
    <source>
        <dbReference type="EMBL" id="CAD6341631.1"/>
    </source>
</evidence>
<evidence type="ECO:0000256" key="2">
    <source>
        <dbReference type="ARBA" id="ARBA00013251"/>
    </source>
</evidence>
<keyword evidence="11" id="KW-1185">Reference proteome</keyword>
<evidence type="ECO:0000259" key="8">
    <source>
        <dbReference type="PROSITE" id="PS51831"/>
    </source>
</evidence>
<comment type="similarity">
    <text evidence="1">Belongs to the RelA/SpoT family.</text>
</comment>